<reference evidence="1" key="1">
    <citation type="submission" date="2022-07" db="EMBL/GenBank/DDBJ databases">
        <authorList>
            <person name="Wu T."/>
        </authorList>
    </citation>
    <scope>NUCLEOTIDE SEQUENCE</scope>
    <source>
        <strain evidence="1">SD-1</strain>
    </source>
</reference>
<proteinExistence type="predicted"/>
<dbReference type="AlphaFoldDB" id="A0AAX3ED95"/>
<accession>A0AAX3ED95</accession>
<sequence length="111" mass="12178">MPIPAAPTELEELQVGDKVLVKRVLDHPAWMKQVPCDPRNGSTTKYVRDPQVVEELGMSSVVDRRAVPVIAAAGNWPGREAHTLVRLPNGFWYDCATGLQDGSGSTRIERA</sequence>
<keyword evidence="2" id="KW-1185">Reference proteome</keyword>
<protein>
    <submittedName>
        <fullName evidence="1">Uncharacterized protein</fullName>
    </submittedName>
</protein>
<dbReference type="RefSeq" id="WP_069695065.1">
    <property type="nucleotide sequence ID" value="NZ_CP043010.1"/>
</dbReference>
<dbReference type="EMBL" id="CP101185">
    <property type="protein sequence ID" value="UYV96057.1"/>
    <property type="molecule type" value="Genomic_DNA"/>
</dbReference>
<organism evidence="1 2">
    <name type="scientific">Paenarthrobacter ureafaciens</name>
    <dbReference type="NCBI Taxonomy" id="37931"/>
    <lineage>
        <taxon>Bacteria</taxon>
        <taxon>Bacillati</taxon>
        <taxon>Actinomycetota</taxon>
        <taxon>Actinomycetes</taxon>
        <taxon>Micrococcales</taxon>
        <taxon>Micrococcaceae</taxon>
        <taxon>Paenarthrobacter</taxon>
    </lineage>
</organism>
<evidence type="ECO:0000313" key="2">
    <source>
        <dbReference type="Proteomes" id="UP001163293"/>
    </source>
</evidence>
<name>A0AAX3ED95_PAEUR</name>
<gene>
    <name evidence="1" type="ORF">NL394_13305</name>
</gene>
<dbReference type="Proteomes" id="UP001163293">
    <property type="component" value="Chromosome"/>
</dbReference>
<evidence type="ECO:0000313" key="1">
    <source>
        <dbReference type="EMBL" id="UYV96057.1"/>
    </source>
</evidence>